<comment type="caution">
    <text evidence="3">The sequence shown here is derived from an EMBL/GenBank/DDBJ whole genome shotgun (WGS) entry which is preliminary data.</text>
</comment>
<evidence type="ECO:0000259" key="2">
    <source>
        <dbReference type="PROSITE" id="PS00028"/>
    </source>
</evidence>
<evidence type="ECO:0000313" key="3">
    <source>
        <dbReference type="EMBL" id="KAK0954124.1"/>
    </source>
</evidence>
<protein>
    <recommendedName>
        <fullName evidence="2">C2H2-type domain-containing protein</fullName>
    </recommendedName>
</protein>
<keyword evidence="4" id="KW-1185">Reference proteome</keyword>
<feature type="region of interest" description="Disordered" evidence="1">
    <location>
        <begin position="17"/>
        <end position="75"/>
    </location>
</feature>
<evidence type="ECO:0000313" key="4">
    <source>
        <dbReference type="Proteomes" id="UP001175353"/>
    </source>
</evidence>
<reference evidence="3" key="1">
    <citation type="submission" date="2023-06" db="EMBL/GenBank/DDBJ databases">
        <title>Black Yeasts Isolated from many extreme environments.</title>
        <authorList>
            <person name="Coleine C."/>
            <person name="Stajich J.E."/>
            <person name="Selbmann L."/>
        </authorList>
    </citation>
    <scope>NUCLEOTIDE SEQUENCE</scope>
    <source>
        <strain evidence="3">CCFEE 5200</strain>
    </source>
</reference>
<dbReference type="Gene3D" id="3.30.160.60">
    <property type="entry name" value="Classic Zinc Finger"/>
    <property type="match status" value="1"/>
</dbReference>
<name>A0AAN6H6J4_9PEZI</name>
<dbReference type="EMBL" id="JAUJLE010000519">
    <property type="protein sequence ID" value="KAK0954124.1"/>
    <property type="molecule type" value="Genomic_DNA"/>
</dbReference>
<evidence type="ECO:0000256" key="1">
    <source>
        <dbReference type="SAM" id="MobiDB-lite"/>
    </source>
</evidence>
<accession>A0AAN6H6J4</accession>
<dbReference type="InterPro" id="IPR013087">
    <property type="entry name" value="Znf_C2H2_type"/>
</dbReference>
<organism evidence="3 4">
    <name type="scientific">Friedmanniomyces endolithicus</name>
    <dbReference type="NCBI Taxonomy" id="329885"/>
    <lineage>
        <taxon>Eukaryota</taxon>
        <taxon>Fungi</taxon>
        <taxon>Dikarya</taxon>
        <taxon>Ascomycota</taxon>
        <taxon>Pezizomycotina</taxon>
        <taxon>Dothideomycetes</taxon>
        <taxon>Dothideomycetidae</taxon>
        <taxon>Mycosphaerellales</taxon>
        <taxon>Teratosphaeriaceae</taxon>
        <taxon>Friedmanniomyces</taxon>
    </lineage>
</organism>
<feature type="region of interest" description="Disordered" evidence="1">
    <location>
        <begin position="303"/>
        <end position="323"/>
    </location>
</feature>
<dbReference type="SMART" id="SM00355">
    <property type="entry name" value="ZnF_C2H2"/>
    <property type="match status" value="3"/>
</dbReference>
<feature type="compositionally biased region" description="Polar residues" evidence="1">
    <location>
        <begin position="303"/>
        <end position="313"/>
    </location>
</feature>
<dbReference type="PROSITE" id="PS00028">
    <property type="entry name" value="ZINC_FINGER_C2H2_1"/>
    <property type="match status" value="1"/>
</dbReference>
<dbReference type="Proteomes" id="UP001175353">
    <property type="component" value="Unassembled WGS sequence"/>
</dbReference>
<dbReference type="AlphaFoldDB" id="A0AAN6H6J4"/>
<feature type="compositionally biased region" description="Low complexity" evidence="1">
    <location>
        <begin position="25"/>
        <end position="41"/>
    </location>
</feature>
<feature type="domain" description="C2H2-type" evidence="2">
    <location>
        <begin position="197"/>
        <end position="218"/>
    </location>
</feature>
<gene>
    <name evidence="3" type="ORF">LTR91_023470</name>
</gene>
<sequence length="423" mass="45929">MEYNALFEDPLYVEEIMTREPAMDSPPTSNQSSPYYSSSGPEPSPPQPTTPTHSHPEHHYPNSNSTNPPGIDRKTTPCPYNCTDITGAPRMFSGTFNVRQHVTEKHTKTRHYKCRICGVKCRGFNRQWRLNRHLRQIHKLIVGPGRGRGRKTRAKKALPEDGLNVPADAAAEAPPRMEEATGPAVAAGNFAFKPMECYACKAAFGNREEMLMHLHVVHDELPSPYCSCLNCVAQAAQPEAETRLLLREGGFDLVAFPLQEPVAADGGPMEGMEGMEGTTTPEQLGGEIEGLGVDDSFAPVTQLPSDVDTNTPTLDPELSDTGSDAEDLEMARTLTDYLYGSPDLASHQTQAQVPATEPESDAVNFFNEAYHPNINEDLDDAIMSGIANINKGFASEEMAGAGLFTISHAATEDGSTADGLARL</sequence>
<proteinExistence type="predicted"/>